<reference evidence="1 2" key="1">
    <citation type="submission" date="2019-11" db="EMBL/GenBank/DDBJ databases">
        <authorList>
            <person name="Cao P."/>
        </authorList>
    </citation>
    <scope>NUCLEOTIDE SEQUENCE [LARGE SCALE GENOMIC DNA]</scope>
    <source>
        <strain evidence="1 2">NEAU-AAG5</strain>
    </source>
</reference>
<protein>
    <submittedName>
        <fullName evidence="1">Helix-turn-helix domain-containing protein</fullName>
    </submittedName>
</protein>
<accession>A0A7K1L3Z8</accession>
<dbReference type="AlphaFoldDB" id="A0A7K1L3Z8"/>
<comment type="caution">
    <text evidence="1">The sequence shown here is derived from an EMBL/GenBank/DDBJ whole genome shotgun (WGS) entry which is preliminary data.</text>
</comment>
<dbReference type="Gene3D" id="1.10.10.60">
    <property type="entry name" value="Homeodomain-like"/>
    <property type="match status" value="1"/>
</dbReference>
<organism evidence="1 2">
    <name type="scientific">Actinomadura litoris</name>
    <dbReference type="NCBI Taxonomy" id="2678616"/>
    <lineage>
        <taxon>Bacteria</taxon>
        <taxon>Bacillati</taxon>
        <taxon>Actinomycetota</taxon>
        <taxon>Actinomycetes</taxon>
        <taxon>Streptosporangiales</taxon>
        <taxon>Thermomonosporaceae</taxon>
        <taxon>Actinomadura</taxon>
    </lineage>
</organism>
<dbReference type="Pfam" id="PF13384">
    <property type="entry name" value="HTH_23"/>
    <property type="match status" value="1"/>
</dbReference>
<proteinExistence type="predicted"/>
<dbReference type="EMBL" id="WOFH01000007">
    <property type="protein sequence ID" value="MUN38986.1"/>
    <property type="molecule type" value="Genomic_DNA"/>
</dbReference>
<keyword evidence="2" id="KW-1185">Reference proteome</keyword>
<sequence>MGGGRPPWCSRLRLPRLWMAARIQRPRNQVRRHALMTHRSDDRPARAQGRVTGAERARVAELHALGWSRGAIARDLGRSPDTIRRIADAAELSFDRSRTAVAVAAKQVDNRARRASLIARAYDQAGAVLDRLEAPDGYDATGTATNGVTVTTRVAVPPAHDVKALAGAFSTLTASAARMEAVDSGTDVEDAKSMLSQLGDALGVVAHAIDGGESGG</sequence>
<evidence type="ECO:0000313" key="2">
    <source>
        <dbReference type="Proteomes" id="UP000432015"/>
    </source>
</evidence>
<dbReference type="Proteomes" id="UP000432015">
    <property type="component" value="Unassembled WGS sequence"/>
</dbReference>
<gene>
    <name evidence="1" type="ORF">GNZ18_20610</name>
</gene>
<evidence type="ECO:0000313" key="1">
    <source>
        <dbReference type="EMBL" id="MUN38986.1"/>
    </source>
</evidence>
<name>A0A7K1L3Z8_9ACTN</name>